<dbReference type="Gene3D" id="3.10.10.10">
    <property type="entry name" value="HIV Type 1 Reverse Transcriptase, subunit A, domain 1"/>
    <property type="match status" value="1"/>
</dbReference>
<evidence type="ECO:0000256" key="2">
    <source>
        <dbReference type="ARBA" id="ARBA00022679"/>
    </source>
</evidence>
<dbReference type="PANTHER" id="PTHR24559">
    <property type="entry name" value="TRANSPOSON TY3-I GAG-POL POLYPROTEIN"/>
    <property type="match status" value="1"/>
</dbReference>
<evidence type="ECO:0000313" key="13">
    <source>
        <dbReference type="Proteomes" id="UP000321947"/>
    </source>
</evidence>
<keyword evidence="2" id="KW-0808">Transferase</keyword>
<dbReference type="Proteomes" id="UP000321947">
    <property type="component" value="Unassembled WGS sequence"/>
</dbReference>
<comment type="caution">
    <text evidence="10">The sequence shown here is derived from an EMBL/GenBank/DDBJ whole genome shotgun (WGS) entry which is preliminary data.</text>
</comment>
<dbReference type="FunFam" id="3.10.10.10:FF:000007">
    <property type="entry name" value="Retrovirus-related Pol polyprotein from transposon 17.6-like Protein"/>
    <property type="match status" value="1"/>
</dbReference>
<keyword evidence="10" id="KW-0575">Peroxidase</keyword>
<dbReference type="EMBL" id="SSTE01019907">
    <property type="protein sequence ID" value="KAA0035415.1"/>
    <property type="molecule type" value="Genomic_DNA"/>
</dbReference>
<dbReference type="GO" id="GO:0003964">
    <property type="term" value="F:RNA-directed DNA polymerase activity"/>
    <property type="evidence" value="ECO:0007669"/>
    <property type="project" value="UniProtKB-KW"/>
</dbReference>
<keyword evidence="3" id="KW-0548">Nucleotidyltransferase</keyword>
<evidence type="ECO:0000313" key="12">
    <source>
        <dbReference type="Proteomes" id="UP000321393"/>
    </source>
</evidence>
<proteinExistence type="predicted"/>
<dbReference type="GO" id="GO:0004601">
    <property type="term" value="F:peroxidase activity"/>
    <property type="evidence" value="ECO:0007669"/>
    <property type="project" value="UniProtKB-KW"/>
</dbReference>
<dbReference type="Pfam" id="PF00078">
    <property type="entry name" value="RVT_1"/>
    <property type="match status" value="1"/>
</dbReference>
<gene>
    <name evidence="11" type="ORF">E5676_scaffold862G00300</name>
    <name evidence="10" type="ORF">E6C27_scaffold285G00320</name>
</gene>
<evidence type="ECO:0000256" key="6">
    <source>
        <dbReference type="ARBA" id="ARBA00022801"/>
    </source>
</evidence>
<keyword evidence="5" id="KW-0255">Endonuclease</keyword>
<evidence type="ECO:0000256" key="5">
    <source>
        <dbReference type="ARBA" id="ARBA00022759"/>
    </source>
</evidence>
<dbReference type="InterPro" id="IPR043502">
    <property type="entry name" value="DNA/RNA_pol_sf"/>
</dbReference>
<sequence>MVQTRIEEKMEMFDQEISEIKELSKLPMIEATLIELTKNMELMRLQFEKQQQAILLYMETNAKEGSMISDRLTESALRELSTMKSKENEATSSQHIGENRTEKKAESDENMGDRSKFKKVEMPVFTGEDPDSWLFCGKRSTGEGSICGRFLRIRQETTVEEYRNLFDKLVAPLSDLQERVVEETFMNVLLPWIRAEVAFCRLKGLAEVMFAQLVENREIIRGEANLNGFSGGKYLPQSSVSTKSVANQYVSDAKGNTSFPIRTITLRSPNAGECNEKYSADHKCKMKEQHELRMFVVTNNNEELEIIEEAETEKRLPPRRSIEHHIHLKKDTNLVNVRSYRYAYHQKEEMEKLVGEMLASGVIRPSMSPYSSPVLLVKKKDGRWRFFVDYLALNNVTVLDKFPILVVEELFDELSGASLFTKIDLKAGYHQIRMAEEDVEKTAFRTHEGHYELLVMPFGLTNAPTTFQ</sequence>
<dbReference type="OrthoDB" id="9113925at2759"/>
<dbReference type="Proteomes" id="UP000321393">
    <property type="component" value="Unassembled WGS sequence"/>
</dbReference>
<evidence type="ECO:0000259" key="9">
    <source>
        <dbReference type="Pfam" id="PF00078"/>
    </source>
</evidence>
<evidence type="ECO:0000313" key="11">
    <source>
        <dbReference type="EMBL" id="TYK25736.1"/>
    </source>
</evidence>
<keyword evidence="7" id="KW-0695">RNA-directed DNA polymerase</keyword>
<dbReference type="AlphaFoldDB" id="A0A5A7T1U1"/>
<keyword evidence="4" id="KW-0540">Nuclease</keyword>
<accession>A0A5A7T1U1</accession>
<feature type="region of interest" description="Disordered" evidence="8">
    <location>
        <begin position="80"/>
        <end position="113"/>
    </location>
</feature>
<evidence type="ECO:0000256" key="8">
    <source>
        <dbReference type="SAM" id="MobiDB-lite"/>
    </source>
</evidence>
<feature type="domain" description="Reverse transcriptase" evidence="9">
    <location>
        <begin position="377"/>
        <end position="468"/>
    </location>
</feature>
<reference evidence="12 13" key="1">
    <citation type="submission" date="2019-08" db="EMBL/GenBank/DDBJ databases">
        <title>Draft genome sequences of two oriental melons (Cucumis melo L. var makuwa).</title>
        <authorList>
            <person name="Kwon S.-Y."/>
        </authorList>
    </citation>
    <scope>NUCLEOTIDE SEQUENCE [LARGE SCALE GENOMIC DNA]</scope>
    <source>
        <strain evidence="13">cv. Chang Bougi</strain>
        <strain evidence="12">cv. SW 3</strain>
        <tissue evidence="10">Leaf</tissue>
    </source>
</reference>
<dbReference type="GO" id="GO:0006508">
    <property type="term" value="P:proteolysis"/>
    <property type="evidence" value="ECO:0007669"/>
    <property type="project" value="UniProtKB-KW"/>
</dbReference>
<dbReference type="CDD" id="cd01647">
    <property type="entry name" value="RT_LTR"/>
    <property type="match status" value="1"/>
</dbReference>
<keyword evidence="1" id="KW-0645">Protease</keyword>
<dbReference type="GO" id="GO:0004519">
    <property type="term" value="F:endonuclease activity"/>
    <property type="evidence" value="ECO:0007669"/>
    <property type="project" value="UniProtKB-KW"/>
</dbReference>
<dbReference type="EMBL" id="SSTD01003772">
    <property type="protein sequence ID" value="TYK25736.1"/>
    <property type="molecule type" value="Genomic_DNA"/>
</dbReference>
<evidence type="ECO:0000256" key="3">
    <source>
        <dbReference type="ARBA" id="ARBA00022695"/>
    </source>
</evidence>
<evidence type="ECO:0000256" key="1">
    <source>
        <dbReference type="ARBA" id="ARBA00022670"/>
    </source>
</evidence>
<organism evidence="10 12">
    <name type="scientific">Cucumis melo var. makuwa</name>
    <name type="common">Oriental melon</name>
    <dbReference type="NCBI Taxonomy" id="1194695"/>
    <lineage>
        <taxon>Eukaryota</taxon>
        <taxon>Viridiplantae</taxon>
        <taxon>Streptophyta</taxon>
        <taxon>Embryophyta</taxon>
        <taxon>Tracheophyta</taxon>
        <taxon>Spermatophyta</taxon>
        <taxon>Magnoliopsida</taxon>
        <taxon>eudicotyledons</taxon>
        <taxon>Gunneridae</taxon>
        <taxon>Pentapetalae</taxon>
        <taxon>rosids</taxon>
        <taxon>fabids</taxon>
        <taxon>Cucurbitales</taxon>
        <taxon>Cucurbitaceae</taxon>
        <taxon>Benincaseae</taxon>
        <taxon>Cucumis</taxon>
    </lineage>
</organism>
<name>A0A5A7T1U1_CUCMM</name>
<dbReference type="SUPFAM" id="SSF56672">
    <property type="entry name" value="DNA/RNA polymerases"/>
    <property type="match status" value="1"/>
</dbReference>
<feature type="compositionally biased region" description="Basic and acidic residues" evidence="8">
    <location>
        <begin position="97"/>
        <end position="113"/>
    </location>
</feature>
<dbReference type="PANTHER" id="PTHR24559:SF450">
    <property type="entry name" value="RNA-DIRECTED DNA POLYMERASE HOMOLOG"/>
    <property type="match status" value="1"/>
</dbReference>
<dbReference type="InterPro" id="IPR000477">
    <property type="entry name" value="RT_dom"/>
</dbReference>
<keyword evidence="10" id="KW-0560">Oxidoreductase</keyword>
<evidence type="ECO:0000256" key="4">
    <source>
        <dbReference type="ARBA" id="ARBA00022722"/>
    </source>
</evidence>
<dbReference type="GO" id="GO:0008233">
    <property type="term" value="F:peptidase activity"/>
    <property type="evidence" value="ECO:0007669"/>
    <property type="project" value="UniProtKB-KW"/>
</dbReference>
<dbReference type="InterPro" id="IPR053134">
    <property type="entry name" value="RNA-dir_DNA_polymerase"/>
</dbReference>
<keyword evidence="6" id="KW-0378">Hydrolase</keyword>
<protein>
    <submittedName>
        <fullName evidence="10">Peroxidase 64</fullName>
    </submittedName>
</protein>
<evidence type="ECO:0000256" key="7">
    <source>
        <dbReference type="ARBA" id="ARBA00022918"/>
    </source>
</evidence>
<dbReference type="InterPro" id="IPR043128">
    <property type="entry name" value="Rev_trsase/Diguanyl_cyclase"/>
</dbReference>
<evidence type="ECO:0000313" key="10">
    <source>
        <dbReference type="EMBL" id="KAA0035415.1"/>
    </source>
</evidence>
<dbReference type="Gene3D" id="3.30.70.270">
    <property type="match status" value="1"/>
</dbReference>